<dbReference type="Proteomes" id="UP000663193">
    <property type="component" value="Chromosome 4"/>
</dbReference>
<protein>
    <recommendedName>
        <fullName evidence="4">SMP-30/Gluconolactonase/LRE-like region domain-containing protein</fullName>
    </recommendedName>
</protein>
<dbReference type="InterPro" id="IPR011042">
    <property type="entry name" value="6-blade_b-propeller_TolB-like"/>
</dbReference>
<accession>A0A7U2HXK0</accession>
<dbReference type="VEuPathDB" id="FungiDB:JI435_073610"/>
<reference evidence="3" key="1">
    <citation type="journal article" date="2021" name="BMC Genomics">
        <title>Chromosome-level genome assembly and manually-curated proteome of model necrotroph Parastagonospora nodorum Sn15 reveals a genome-wide trove of candidate effector homologs, and redundancy of virulence-related functions within an accessory chromosome.</title>
        <authorList>
            <person name="Bertazzoni S."/>
            <person name="Jones D.A.B."/>
            <person name="Phan H.T."/>
            <person name="Tan K.-C."/>
            <person name="Hane J.K."/>
        </authorList>
    </citation>
    <scope>NUCLEOTIDE SEQUENCE [LARGE SCALE GENOMIC DNA]</scope>
    <source>
        <strain evidence="3">SN15 / ATCC MYA-4574 / FGSC 10173)</strain>
    </source>
</reference>
<sequence>MKSSLNLLSLLPLAFAAKLATVHQFPNGTWIENIASTRNSSLLVTVIGRAEVHIINLLPSPPTSSLLTTFPSRNSVTGITELSPNHFAIAVGNLTASNTPVANTSQIWTIDASRTPPQIELARDIPTASMINGITSLDSHTLLMADSWRGNILALDLRTNKYAVALEDESLKANFSHPTLPLGVNGIRYHAPTKYLYYTNTVQNLLGRVAIDPHTAMSRGRFEVIAQGEMIAQPDDFVVRRDGSVVLARPLADQVVCVRGGGRVEVLAEGGLASGGTSVVSGGSEGELFVGESGLKGGVVASGGRVVRVEL</sequence>
<dbReference type="EMBL" id="CP069026">
    <property type="protein sequence ID" value="QRC94079.1"/>
    <property type="molecule type" value="Genomic_DNA"/>
</dbReference>
<gene>
    <name evidence="2" type="ORF">JI435_073610</name>
</gene>
<feature type="chain" id="PRO_5030658250" description="SMP-30/Gluconolactonase/LRE-like region domain-containing protein" evidence="1">
    <location>
        <begin position="17"/>
        <end position="311"/>
    </location>
</feature>
<dbReference type="PANTHER" id="PTHR42060:SF3">
    <property type="entry name" value="SMP-30_GLUCONOLACTONASE_LRE-LIKE REGION DOMAIN-CONTAINING PROTEIN"/>
    <property type="match status" value="1"/>
</dbReference>
<dbReference type="OrthoDB" id="9977941at2759"/>
<evidence type="ECO:0008006" key="4">
    <source>
        <dbReference type="Google" id="ProtNLM"/>
    </source>
</evidence>
<evidence type="ECO:0000313" key="3">
    <source>
        <dbReference type="Proteomes" id="UP000663193"/>
    </source>
</evidence>
<keyword evidence="1" id="KW-0732">Signal</keyword>
<dbReference type="InterPro" id="IPR052998">
    <property type="entry name" value="Hetero-Diels-Alderase-like"/>
</dbReference>
<name>A0A7U2HXK0_PHANO</name>
<feature type="signal peptide" evidence="1">
    <location>
        <begin position="1"/>
        <end position="16"/>
    </location>
</feature>
<dbReference type="AlphaFoldDB" id="A0A7U2HXK0"/>
<dbReference type="SUPFAM" id="SSF63829">
    <property type="entry name" value="Calcium-dependent phosphotriesterase"/>
    <property type="match status" value="1"/>
</dbReference>
<evidence type="ECO:0000256" key="1">
    <source>
        <dbReference type="SAM" id="SignalP"/>
    </source>
</evidence>
<evidence type="ECO:0000313" key="2">
    <source>
        <dbReference type="EMBL" id="QRC94079.1"/>
    </source>
</evidence>
<organism evidence="2 3">
    <name type="scientific">Phaeosphaeria nodorum (strain SN15 / ATCC MYA-4574 / FGSC 10173)</name>
    <name type="common">Glume blotch fungus</name>
    <name type="synonym">Parastagonospora nodorum</name>
    <dbReference type="NCBI Taxonomy" id="321614"/>
    <lineage>
        <taxon>Eukaryota</taxon>
        <taxon>Fungi</taxon>
        <taxon>Dikarya</taxon>
        <taxon>Ascomycota</taxon>
        <taxon>Pezizomycotina</taxon>
        <taxon>Dothideomycetes</taxon>
        <taxon>Pleosporomycetidae</taxon>
        <taxon>Pleosporales</taxon>
        <taxon>Pleosporineae</taxon>
        <taxon>Phaeosphaeriaceae</taxon>
        <taxon>Parastagonospora</taxon>
    </lineage>
</organism>
<proteinExistence type="predicted"/>
<dbReference type="PANTHER" id="PTHR42060">
    <property type="entry name" value="NHL REPEAT-CONTAINING PROTEIN-RELATED"/>
    <property type="match status" value="1"/>
</dbReference>
<keyword evidence="3" id="KW-1185">Reference proteome</keyword>
<dbReference type="Gene3D" id="2.120.10.30">
    <property type="entry name" value="TolB, C-terminal domain"/>
    <property type="match status" value="1"/>
</dbReference>